<feature type="signal peptide" evidence="4">
    <location>
        <begin position="1"/>
        <end position="18"/>
    </location>
</feature>
<dbReference type="CDD" id="cd00118">
    <property type="entry name" value="LysM"/>
    <property type="match status" value="3"/>
</dbReference>
<organism evidence="6 7">
    <name type="scientific">Aspergillus cristatus</name>
    <name type="common">Chinese Fuzhuan brick tea-fermentation fungus</name>
    <name type="synonym">Eurotium cristatum</name>
    <dbReference type="NCBI Taxonomy" id="573508"/>
    <lineage>
        <taxon>Eukaryota</taxon>
        <taxon>Fungi</taxon>
        <taxon>Dikarya</taxon>
        <taxon>Ascomycota</taxon>
        <taxon>Pezizomycotina</taxon>
        <taxon>Eurotiomycetes</taxon>
        <taxon>Eurotiomycetidae</taxon>
        <taxon>Eurotiales</taxon>
        <taxon>Aspergillaceae</taxon>
        <taxon>Aspergillus</taxon>
        <taxon>Aspergillus subgen. Aspergillus</taxon>
    </lineage>
</organism>
<dbReference type="InterPro" id="IPR036779">
    <property type="entry name" value="LysM_dom_sf"/>
</dbReference>
<evidence type="ECO:0000259" key="5">
    <source>
        <dbReference type="PROSITE" id="PS51782"/>
    </source>
</evidence>
<accession>A0A1E3BC74</accession>
<dbReference type="GO" id="GO:0008061">
    <property type="term" value="F:chitin binding"/>
    <property type="evidence" value="ECO:0007669"/>
    <property type="project" value="UniProtKB-KW"/>
</dbReference>
<dbReference type="PROSITE" id="PS51782">
    <property type="entry name" value="LYSM"/>
    <property type="match status" value="3"/>
</dbReference>
<dbReference type="Pfam" id="PF01476">
    <property type="entry name" value="LysM"/>
    <property type="match status" value="3"/>
</dbReference>
<dbReference type="SMART" id="SM00257">
    <property type="entry name" value="LysM"/>
    <property type="match status" value="3"/>
</dbReference>
<dbReference type="Gene3D" id="3.10.350.10">
    <property type="entry name" value="LysM domain"/>
    <property type="match status" value="3"/>
</dbReference>
<dbReference type="Proteomes" id="UP000094569">
    <property type="component" value="Unassembled WGS sequence"/>
</dbReference>
<dbReference type="OrthoDB" id="5985073at2759"/>
<dbReference type="AlphaFoldDB" id="A0A1E3BC74"/>
<name>A0A1E3BC74_ASPCR</name>
<evidence type="ECO:0000256" key="3">
    <source>
        <dbReference type="SAM" id="MobiDB-lite"/>
    </source>
</evidence>
<dbReference type="STRING" id="573508.A0A1E3BC74"/>
<evidence type="ECO:0000313" key="7">
    <source>
        <dbReference type="Proteomes" id="UP000094569"/>
    </source>
</evidence>
<dbReference type="InterPro" id="IPR052210">
    <property type="entry name" value="LysM1-like"/>
</dbReference>
<reference evidence="6 7" key="1">
    <citation type="journal article" date="2016" name="BMC Genomics">
        <title>Comparative genomic and transcriptomic analyses of the Fuzhuan brick tea-fermentation fungus Aspergillus cristatus.</title>
        <authorList>
            <person name="Ge Y."/>
            <person name="Wang Y."/>
            <person name="Liu Y."/>
            <person name="Tan Y."/>
            <person name="Ren X."/>
            <person name="Zhang X."/>
            <person name="Hyde K.D."/>
            <person name="Liu Y."/>
            <person name="Liu Z."/>
        </authorList>
    </citation>
    <scope>NUCLEOTIDE SEQUENCE [LARGE SCALE GENOMIC DNA]</scope>
    <source>
        <strain evidence="6 7">GZAAS20.1005</strain>
    </source>
</reference>
<protein>
    <recommendedName>
        <fullName evidence="5">LysM domain-containing protein</fullName>
    </recommendedName>
</protein>
<dbReference type="VEuPathDB" id="FungiDB:SI65_06445"/>
<evidence type="ECO:0000313" key="6">
    <source>
        <dbReference type="EMBL" id="ODM18573.1"/>
    </source>
</evidence>
<feature type="domain" description="LysM" evidence="5">
    <location>
        <begin position="106"/>
        <end position="152"/>
    </location>
</feature>
<proteinExistence type="predicted"/>
<gene>
    <name evidence="6" type="ORF">SI65_06445</name>
</gene>
<feature type="chain" id="PRO_5009123573" description="LysM domain-containing protein" evidence="4">
    <location>
        <begin position="19"/>
        <end position="235"/>
    </location>
</feature>
<keyword evidence="4" id="KW-0732">Signal</keyword>
<sequence>MQLNYFLALGFLPELLAATKLPLRRDVSCSSSVAASTGDTCESFGQTWGLTVDQFKALNPDAQCPNLDTSKNYCVIGTVTSPTGTTTKSSTGHSPTMPGLADNCDKFHKVSSGDQCDVIEKQYGISDNQFKKWNPEINDKCTNLWLDYYVCVHVPSATTTSPGSSTPTSEPSGPTPQMPGIVDNCNSYHKVVSGDNCYNIDQKYDISLSQFLMWNTEVNDTCSNLWVDYYVCVGV</sequence>
<keyword evidence="7" id="KW-1185">Reference proteome</keyword>
<dbReference type="PANTHER" id="PTHR34997:SF18">
    <property type="entry name" value="LYSM DOMAIN-CONTAINING PROTEIN"/>
    <property type="match status" value="1"/>
</dbReference>
<evidence type="ECO:0000256" key="2">
    <source>
        <dbReference type="ARBA" id="ARBA00023026"/>
    </source>
</evidence>
<keyword evidence="2" id="KW-0843">Virulence</keyword>
<comment type="caution">
    <text evidence="6">The sequence shown here is derived from an EMBL/GenBank/DDBJ whole genome shotgun (WGS) entry which is preliminary data.</text>
</comment>
<feature type="region of interest" description="Disordered" evidence="3">
    <location>
        <begin position="158"/>
        <end position="179"/>
    </location>
</feature>
<keyword evidence="1" id="KW-0147">Chitin-binding</keyword>
<feature type="domain" description="LysM" evidence="5">
    <location>
        <begin position="31"/>
        <end position="75"/>
    </location>
</feature>
<dbReference type="SUPFAM" id="SSF54106">
    <property type="entry name" value="LysM domain"/>
    <property type="match status" value="2"/>
</dbReference>
<feature type="compositionally biased region" description="Low complexity" evidence="3">
    <location>
        <begin position="158"/>
        <end position="172"/>
    </location>
</feature>
<dbReference type="PANTHER" id="PTHR34997">
    <property type="entry name" value="AM15"/>
    <property type="match status" value="1"/>
</dbReference>
<dbReference type="InterPro" id="IPR018392">
    <property type="entry name" value="LysM"/>
</dbReference>
<dbReference type="EMBL" id="JXNT01000006">
    <property type="protein sequence ID" value="ODM18573.1"/>
    <property type="molecule type" value="Genomic_DNA"/>
</dbReference>
<evidence type="ECO:0000256" key="1">
    <source>
        <dbReference type="ARBA" id="ARBA00022669"/>
    </source>
</evidence>
<feature type="domain" description="LysM" evidence="5">
    <location>
        <begin position="187"/>
        <end position="233"/>
    </location>
</feature>
<evidence type="ECO:0000256" key="4">
    <source>
        <dbReference type="SAM" id="SignalP"/>
    </source>
</evidence>